<evidence type="ECO:0000313" key="2">
    <source>
        <dbReference type="Proteomes" id="UP000812287"/>
    </source>
</evidence>
<dbReference type="EMBL" id="MU250549">
    <property type="protein sequence ID" value="KAG7442722.1"/>
    <property type="molecule type" value="Genomic_DNA"/>
</dbReference>
<proteinExistence type="predicted"/>
<gene>
    <name evidence="1" type="ORF">BT62DRAFT_1010053</name>
</gene>
<evidence type="ECO:0000313" key="1">
    <source>
        <dbReference type="EMBL" id="KAG7442722.1"/>
    </source>
</evidence>
<dbReference type="RefSeq" id="XP_043036222.1">
    <property type="nucleotide sequence ID" value="XM_043177603.1"/>
</dbReference>
<accession>A0A9P7VLL0</accession>
<comment type="caution">
    <text evidence="1">The sequence shown here is derived from an EMBL/GenBank/DDBJ whole genome shotgun (WGS) entry which is preliminary data.</text>
</comment>
<reference evidence="1" key="1">
    <citation type="submission" date="2020-11" db="EMBL/GenBank/DDBJ databases">
        <title>Adaptations for nitrogen fixation in a non-lichenized fungal sporocarp promotes dispersal by wood-feeding termites.</title>
        <authorList>
            <consortium name="DOE Joint Genome Institute"/>
            <person name="Koch R.A."/>
            <person name="Yoon G."/>
            <person name="Arayal U."/>
            <person name="Lail K."/>
            <person name="Amirebrahimi M."/>
            <person name="Labutti K."/>
            <person name="Lipzen A."/>
            <person name="Riley R."/>
            <person name="Barry K."/>
            <person name="Henrissat B."/>
            <person name="Grigoriev I.V."/>
            <person name="Herr J.R."/>
            <person name="Aime M.C."/>
        </authorList>
    </citation>
    <scope>NUCLEOTIDE SEQUENCE</scope>
    <source>
        <strain evidence="1">MCA 3950</strain>
    </source>
</reference>
<dbReference type="GeneID" id="66099890"/>
<keyword evidence="2" id="KW-1185">Reference proteome</keyword>
<name>A0A9P7VLL0_9AGAR</name>
<sequence length="222" mass="24950">MGSPLWNSRTSCRCESATRDMEIVESPTRTLILPPNTGTERTPLCYPTMTPDNSITRLRLSLTGPMPTPGGVQDLIDFLWALRELRYLWLSFMYVLDGFFQPNECLVGRCTASRAYLDSKQVGILEFVRSRWTTGSLLKVTLGETQPAVAEQWQALCDEEIPMALSSKVAPWLEPRSLRRGSTDDKIGFTNAYSEKILACLTRADITGHFWGSWSTADITFP</sequence>
<protein>
    <submittedName>
        <fullName evidence="1">Uncharacterized protein</fullName>
    </submittedName>
</protein>
<dbReference type="Proteomes" id="UP000812287">
    <property type="component" value="Unassembled WGS sequence"/>
</dbReference>
<dbReference type="AlphaFoldDB" id="A0A9P7VLL0"/>
<organism evidence="1 2">
    <name type="scientific">Guyanagaster necrorhizus</name>
    <dbReference type="NCBI Taxonomy" id="856835"/>
    <lineage>
        <taxon>Eukaryota</taxon>
        <taxon>Fungi</taxon>
        <taxon>Dikarya</taxon>
        <taxon>Basidiomycota</taxon>
        <taxon>Agaricomycotina</taxon>
        <taxon>Agaricomycetes</taxon>
        <taxon>Agaricomycetidae</taxon>
        <taxon>Agaricales</taxon>
        <taxon>Marasmiineae</taxon>
        <taxon>Physalacriaceae</taxon>
        <taxon>Guyanagaster</taxon>
    </lineage>
</organism>